<proteinExistence type="predicted"/>
<dbReference type="GO" id="GO:0005829">
    <property type="term" value="C:cytosol"/>
    <property type="evidence" value="ECO:0007669"/>
    <property type="project" value="TreeGrafter"/>
</dbReference>
<dbReference type="FunFam" id="3.40.50.300:FF:001440">
    <property type="entry name" value="ATPase, AAA family protein"/>
    <property type="match status" value="1"/>
</dbReference>
<feature type="domain" description="AAA+ ATPase" evidence="4">
    <location>
        <begin position="242"/>
        <end position="383"/>
    </location>
</feature>
<protein>
    <recommendedName>
        <fullName evidence="4">AAA+ ATPase domain-containing protein</fullName>
    </recommendedName>
</protein>
<dbReference type="Proteomes" id="UP000707451">
    <property type="component" value="Unassembled WGS sequence"/>
</dbReference>
<keyword evidence="2" id="KW-0067">ATP-binding</keyword>
<dbReference type="GO" id="GO:0030970">
    <property type="term" value="P:retrograde protein transport, ER to cytosol"/>
    <property type="evidence" value="ECO:0007669"/>
    <property type="project" value="TreeGrafter"/>
</dbReference>
<dbReference type="GO" id="GO:0034098">
    <property type="term" value="C:VCP-NPL4-UFD1 AAA ATPase complex"/>
    <property type="evidence" value="ECO:0007669"/>
    <property type="project" value="TreeGrafter"/>
</dbReference>
<keyword evidence="1" id="KW-0547">Nucleotide-binding</keyword>
<dbReference type="SUPFAM" id="SSF52540">
    <property type="entry name" value="P-loop containing nucleoside triphosphate hydrolases"/>
    <property type="match status" value="2"/>
</dbReference>
<dbReference type="Gene3D" id="1.20.1280.50">
    <property type="match status" value="1"/>
</dbReference>
<dbReference type="GO" id="GO:0016887">
    <property type="term" value="F:ATP hydrolysis activity"/>
    <property type="evidence" value="ECO:0007669"/>
    <property type="project" value="InterPro"/>
</dbReference>
<dbReference type="Pfam" id="PF17862">
    <property type="entry name" value="AAA_lid_3"/>
    <property type="match status" value="2"/>
</dbReference>
<dbReference type="InterPro" id="IPR003959">
    <property type="entry name" value="ATPase_AAA_core"/>
</dbReference>
<accession>A0A9P7Y4H5</accession>
<dbReference type="InterPro" id="IPR003593">
    <property type="entry name" value="AAA+_ATPase"/>
</dbReference>
<dbReference type="GO" id="GO:0031593">
    <property type="term" value="F:polyubiquitin modification-dependent protein binding"/>
    <property type="evidence" value="ECO:0007669"/>
    <property type="project" value="TreeGrafter"/>
</dbReference>
<feature type="domain" description="AAA+ ATPase" evidence="4">
    <location>
        <begin position="517"/>
        <end position="660"/>
    </location>
</feature>
<dbReference type="OrthoDB" id="5421at2759"/>
<evidence type="ECO:0000259" key="4">
    <source>
        <dbReference type="SMART" id="SM00382"/>
    </source>
</evidence>
<dbReference type="GO" id="GO:0051228">
    <property type="term" value="P:mitotic spindle disassembly"/>
    <property type="evidence" value="ECO:0007669"/>
    <property type="project" value="TreeGrafter"/>
</dbReference>
<dbReference type="PANTHER" id="PTHR23077:SF194">
    <property type="entry name" value="ATPASE FAMILY GENE 2 PROTEIN HOMOLOG B"/>
    <property type="match status" value="1"/>
</dbReference>
<dbReference type="SMART" id="SM00382">
    <property type="entry name" value="AAA"/>
    <property type="match status" value="2"/>
</dbReference>
<evidence type="ECO:0000313" key="5">
    <source>
        <dbReference type="EMBL" id="KAG9073249.1"/>
    </source>
</evidence>
<dbReference type="InterPro" id="IPR027417">
    <property type="entry name" value="P-loop_NTPase"/>
</dbReference>
<dbReference type="GO" id="GO:0097352">
    <property type="term" value="P:autophagosome maturation"/>
    <property type="evidence" value="ECO:0007669"/>
    <property type="project" value="TreeGrafter"/>
</dbReference>
<name>A0A9P7Y4H5_9FUNG</name>
<dbReference type="Pfam" id="PF00004">
    <property type="entry name" value="AAA"/>
    <property type="match status" value="2"/>
</dbReference>
<sequence length="1403" mass="157731">MYRLLPADYCDRQTGRCRISPGRFQHLGLSVGQWVLLQSTLHAEDQIYCRVWPARYDCQDDILADRSIAKGRPSEYGLRIREQDRYDMTVLPSILAKALRLEVTVARIRIDGKESDDGSRYEEASDNLRRNIVQDALENQILGPGFTVANEYCGLLIKIASSSPVDGPLLVTKGTMVTITQEKQHTDKSTTTSGFNNSQTNMDISQHLKVLPGLEGPIKALLEVVSYPLLYPDLIARLNIECPKGILLHGPPGVGKTLLVSTVAQYCRAQVVMIYGPEIFGPYVGESEEKLRQKFGQASRMALEDPQRPVMIFIDELDALTPHRTDAQAHESRVVAQLLTLMDGVASRGRVVVIAATNRPNSIDPALRRPGRFDREIRMEVPGELNRTKIIRGLIKDMPHTLTETELSSLARMTNGFVGADLEALCRESALSAVHREIASGAAMSMSGGSSVKVTLADFKRAFKMNTPSLQRGYGVVVEPVRWTDIGGLEHVKTQLRQAVEWPVLYKDTFSRLGLTAPRGILLYGPPGCSKTTLVKAIATNSGASFLSVNGAALYSSYVGDSEKTIRETFHQARLSAPSIIFFDEIDTIVGKRNFSAGGGDGGGDSVQERVLSTMLNEMDGVENATGVLIVAATNRVDLIDKALLRPGRFDRVVYVPPPDLEARRQILGIYTRDIPLADDVNLDAIAETTEMYTGADLQNVCREAALVALRTRILVHIPEILEKILSYLDDHTSRKISRLVCRQWFFLTSPARQVVFDGHRHGRTINKTLARMAGAGGLWWRSDHDYWLKPPPQRVHWGFLKKALQLVHERYQEQQQQLLLQQQRQRQSLQINSTQGDQEGHLIRTRTKLYSPLRTLELVENPRVSYLISDILPYMSTLTVLRICPTTGESFDMNEIMVSCPLLEVFHLLPAEKLRVFGPWEVMTKLKKAQKEAGPAGQRKRHHPRPAGQLPLRSLILRNVFFYQSCIEELLNYTPDLTELQLVVWSPDEDSTFDPPSFYQYLQSLDHISLDSFHFSFEGKFDDNTPELRQMARKICPNRHKWLFWTGDLTPAMTRCLIEHQNVVTTLELVYNQPVICGPNGLLHQYLCSSPQLLHLRASNTAYLFDHLDLHQRTLLYDGHFSIDPLTAGQSYGSARPGVWACRGLKTLHLAFDSQTDRLLFAPVCLRIVFGYLSRVVPRLQDLQIVILSCFSYGRGNVGPPLRLTLQSGFCLLSRLRNLEKLRIGCDGGSVDCQRSDIEWMIPSGQSPRKIDERRKTVAGWTQQLAEEESMEIKRTHSFAFSNTTTTTATANKAAAQAWNTGPSSSSSSSSSYSTSKQVIDIWNNVEPELKQELQNLGRLLDVKTMLDEMADKDKDFRCWPYIQKVAFHRPIEMGLSPERELKEMFPLRTLSGVRLRLGQKS</sequence>
<dbReference type="FunFam" id="3.40.50.300:FF:000061">
    <property type="entry name" value="ATPase family, AAA domain-containing 2"/>
    <property type="match status" value="1"/>
</dbReference>
<dbReference type="GO" id="GO:0005524">
    <property type="term" value="F:ATP binding"/>
    <property type="evidence" value="ECO:0007669"/>
    <property type="project" value="UniProtKB-KW"/>
</dbReference>
<evidence type="ECO:0000256" key="3">
    <source>
        <dbReference type="SAM" id="MobiDB-lite"/>
    </source>
</evidence>
<dbReference type="EMBL" id="JAHRHY010000001">
    <property type="protein sequence ID" value="KAG9073249.1"/>
    <property type="molecule type" value="Genomic_DNA"/>
</dbReference>
<organism evidence="5 6">
    <name type="scientific">Linnemannia hyalina</name>
    <dbReference type="NCBI Taxonomy" id="64524"/>
    <lineage>
        <taxon>Eukaryota</taxon>
        <taxon>Fungi</taxon>
        <taxon>Fungi incertae sedis</taxon>
        <taxon>Mucoromycota</taxon>
        <taxon>Mortierellomycotina</taxon>
        <taxon>Mortierellomycetes</taxon>
        <taxon>Mortierellales</taxon>
        <taxon>Mortierellaceae</taxon>
        <taxon>Linnemannia</taxon>
    </lineage>
</organism>
<gene>
    <name evidence="5" type="ORF">KI688_001041</name>
</gene>
<dbReference type="PANTHER" id="PTHR23077">
    <property type="entry name" value="AAA-FAMILY ATPASE"/>
    <property type="match status" value="1"/>
</dbReference>
<dbReference type="InterPro" id="IPR003960">
    <property type="entry name" value="ATPase_AAA_CS"/>
</dbReference>
<dbReference type="InterPro" id="IPR050168">
    <property type="entry name" value="AAA_ATPase_domain"/>
</dbReference>
<evidence type="ECO:0000313" key="6">
    <source>
        <dbReference type="Proteomes" id="UP000707451"/>
    </source>
</evidence>
<dbReference type="PROSITE" id="PS00674">
    <property type="entry name" value="AAA"/>
    <property type="match status" value="2"/>
</dbReference>
<comment type="caution">
    <text evidence="5">The sequence shown here is derived from an EMBL/GenBank/DDBJ whole genome shotgun (WGS) entry which is preliminary data.</text>
</comment>
<dbReference type="Gene3D" id="3.40.50.300">
    <property type="entry name" value="P-loop containing nucleotide triphosphate hydrolases"/>
    <property type="match status" value="2"/>
</dbReference>
<reference evidence="5" key="1">
    <citation type="submission" date="2021-06" db="EMBL/GenBank/DDBJ databases">
        <title>Genome Sequence of Mortierella hyaline Strain SCG-10, a Cold-Adapted, Nitrate-Reducing Fungus Isolated from Soil in Minnesota, USA.</title>
        <authorList>
            <person name="Aldossari N."/>
        </authorList>
    </citation>
    <scope>NUCLEOTIDE SEQUENCE</scope>
    <source>
        <strain evidence="5">SCG-10</strain>
    </source>
</reference>
<evidence type="ECO:0000256" key="1">
    <source>
        <dbReference type="ARBA" id="ARBA00022741"/>
    </source>
</evidence>
<dbReference type="GO" id="GO:0005634">
    <property type="term" value="C:nucleus"/>
    <property type="evidence" value="ECO:0007669"/>
    <property type="project" value="TreeGrafter"/>
</dbReference>
<evidence type="ECO:0000256" key="2">
    <source>
        <dbReference type="ARBA" id="ARBA00022840"/>
    </source>
</evidence>
<dbReference type="CDD" id="cd19511">
    <property type="entry name" value="RecA-like_CDC48_r2-like"/>
    <property type="match status" value="1"/>
</dbReference>
<dbReference type="Gene3D" id="1.10.8.60">
    <property type="match status" value="2"/>
</dbReference>
<dbReference type="InterPro" id="IPR041569">
    <property type="entry name" value="AAA_lid_3"/>
</dbReference>
<keyword evidence="6" id="KW-1185">Reference proteome</keyword>
<feature type="region of interest" description="Disordered" evidence="3">
    <location>
        <begin position="1295"/>
        <end position="1314"/>
    </location>
</feature>